<evidence type="ECO:0000313" key="2">
    <source>
        <dbReference type="Proteomes" id="UP000597886"/>
    </source>
</evidence>
<dbReference type="AlphaFoldDB" id="A0AA91BZG9"/>
<protein>
    <submittedName>
        <fullName evidence="1">Uncharacterized protein</fullName>
    </submittedName>
</protein>
<evidence type="ECO:0000313" key="1">
    <source>
        <dbReference type="EMBL" id="NOE17651.1"/>
    </source>
</evidence>
<dbReference type="RefSeq" id="WP_171328943.1">
    <property type="nucleotide sequence ID" value="NZ_WVRA01000001.1"/>
</dbReference>
<organism evidence="1 2">
    <name type="scientific">Ruegeria atlantica</name>
    <dbReference type="NCBI Taxonomy" id="81569"/>
    <lineage>
        <taxon>Bacteria</taxon>
        <taxon>Pseudomonadati</taxon>
        <taxon>Pseudomonadota</taxon>
        <taxon>Alphaproteobacteria</taxon>
        <taxon>Rhodobacterales</taxon>
        <taxon>Roseobacteraceae</taxon>
        <taxon>Ruegeria</taxon>
    </lineage>
</organism>
<proteinExistence type="predicted"/>
<reference evidence="1" key="1">
    <citation type="submission" date="2019-12" db="EMBL/GenBank/DDBJ databases">
        <title>Ruegeria JWLKs population differentiation of coral mucus and skeleton niches.</title>
        <authorList>
            <person name="Luo D."/>
        </authorList>
    </citation>
    <scope>NUCLEOTIDE SEQUENCE</scope>
    <source>
        <strain evidence="1">HKCCD6181</strain>
    </source>
</reference>
<accession>A0AA91BZG9</accession>
<comment type="caution">
    <text evidence="1">The sequence shown here is derived from an EMBL/GenBank/DDBJ whole genome shotgun (WGS) entry which is preliminary data.</text>
</comment>
<gene>
    <name evidence="1" type="ORF">GS634_05880</name>
</gene>
<sequence>MATFQDVQAAVHDIAARLNVTPELARAALINPVLALEELGFDLDLSGRLELEDRARFSKKQIVERKSLRKKIFAASGHEFDPGQEHDLAVVLFDELKLVDDASKRPDLSPLSLPMRKVRYSTSKVKVARVKASEIARRFPGKAKGKAVAGIDPSLIEPVKIPDPLEALGKAHKIIAPLLAYRQLDASTPRFATEALYRAVRTGKRRLVNITPRAVVTGTA</sequence>
<dbReference type="EMBL" id="WVRA01000001">
    <property type="protein sequence ID" value="NOE17651.1"/>
    <property type="molecule type" value="Genomic_DNA"/>
</dbReference>
<dbReference type="Gene3D" id="1.20.1060.10">
    <property type="entry name" value="Taq DNA Polymerase, Chain T, domain 4"/>
    <property type="match status" value="1"/>
</dbReference>
<dbReference type="Proteomes" id="UP000597886">
    <property type="component" value="Unassembled WGS sequence"/>
</dbReference>
<name>A0AA91BZG9_9RHOB</name>